<evidence type="ECO:0000313" key="2">
    <source>
        <dbReference type="EMBL" id="GAA5188426.1"/>
    </source>
</evidence>
<evidence type="ECO:0000313" key="3">
    <source>
        <dbReference type="Proteomes" id="UP001500200"/>
    </source>
</evidence>
<name>A0ABP9RX80_9MICC</name>
<comment type="caution">
    <text evidence="2">The sequence shown here is derived from an EMBL/GenBank/DDBJ whole genome shotgun (WGS) entry which is preliminary data.</text>
</comment>
<dbReference type="Gene3D" id="3.40.50.1820">
    <property type="entry name" value="alpha/beta hydrolase"/>
    <property type="match status" value="1"/>
</dbReference>
<dbReference type="InterPro" id="IPR000073">
    <property type="entry name" value="AB_hydrolase_1"/>
</dbReference>
<gene>
    <name evidence="2" type="ORF">GCM10023346_00450</name>
</gene>
<dbReference type="PANTHER" id="PTHR12277:SF79">
    <property type="entry name" value="XAA-PRO DIPEPTIDYL-PEPTIDASE-RELATED"/>
    <property type="match status" value="1"/>
</dbReference>
<organism evidence="2 3">
    <name type="scientific">Arthrobacter gyeryongensis</name>
    <dbReference type="NCBI Taxonomy" id="1650592"/>
    <lineage>
        <taxon>Bacteria</taxon>
        <taxon>Bacillati</taxon>
        <taxon>Actinomycetota</taxon>
        <taxon>Actinomycetes</taxon>
        <taxon>Micrococcales</taxon>
        <taxon>Micrococcaceae</taxon>
        <taxon>Arthrobacter</taxon>
    </lineage>
</organism>
<proteinExistence type="predicted"/>
<accession>A0ABP9RX80</accession>
<dbReference type="InterPro" id="IPR029058">
    <property type="entry name" value="AB_hydrolase_fold"/>
</dbReference>
<feature type="domain" description="AB hydrolase-1" evidence="1">
    <location>
        <begin position="166"/>
        <end position="344"/>
    </location>
</feature>
<dbReference type="Pfam" id="PF12697">
    <property type="entry name" value="Abhydrolase_6"/>
    <property type="match status" value="1"/>
</dbReference>
<dbReference type="EMBL" id="BAABKK010000001">
    <property type="protein sequence ID" value="GAA5188426.1"/>
    <property type="molecule type" value="Genomic_DNA"/>
</dbReference>
<reference evidence="3" key="1">
    <citation type="journal article" date="2019" name="Int. J. Syst. Evol. Microbiol.">
        <title>The Global Catalogue of Microorganisms (GCM) 10K type strain sequencing project: providing services to taxonomists for standard genome sequencing and annotation.</title>
        <authorList>
            <consortium name="The Broad Institute Genomics Platform"/>
            <consortium name="The Broad Institute Genome Sequencing Center for Infectious Disease"/>
            <person name="Wu L."/>
            <person name="Ma J."/>
        </authorList>
    </citation>
    <scope>NUCLEOTIDE SEQUENCE [LARGE SCALE GENOMIC DNA]</scope>
    <source>
        <strain evidence="3">JCM 18514</strain>
    </source>
</reference>
<dbReference type="SUPFAM" id="SSF53474">
    <property type="entry name" value="alpha/beta-Hydrolases"/>
    <property type="match status" value="1"/>
</dbReference>
<dbReference type="Proteomes" id="UP001500200">
    <property type="component" value="Unassembled WGS sequence"/>
</dbReference>
<keyword evidence="2" id="KW-0378">Hydrolase</keyword>
<protein>
    <submittedName>
        <fullName evidence="2">Alpha/beta fold hydrolase</fullName>
    </submittedName>
</protein>
<keyword evidence="3" id="KW-1185">Reference proteome</keyword>
<dbReference type="GO" id="GO:0016787">
    <property type="term" value="F:hydrolase activity"/>
    <property type="evidence" value="ECO:0007669"/>
    <property type="project" value="UniProtKB-KW"/>
</dbReference>
<sequence>MSARAKWTVAGIVAGSSIAGLLGAGSSALAAYFARRVITPSAREADQEVLAVVRGDNGLQVILAATPDTTIDGVFSLFFAGGTGAARIGRIVSYSPAERTVQREVEEVYSGDLATARRGWWSGAVYDSPAALGLDSQDIQIDVEGGQAPAWLVPSAAGKPAKVWAIMVHGRGATRLEGLRAVRVAHDLGLDSLLVSYRNDGLAPSAPDGRYGLGSTEWHDVDAAIEYALAHGAHEVVLFGWSMGGAICLQTADLSHNRHVIRAMVLDAPVINWVNVLAHHAQINRIPYAVGRYGQLMLGHPLGRRLTGLAAPVDLKAMDWDARAVELRTPTLVLHSVDDEYVPYEPSASLAEKNPDMVTFEPFEGARHTKEWNVDPRKWERLVRSWLAPHLTPRGGPVSD</sequence>
<dbReference type="PANTHER" id="PTHR12277">
    <property type="entry name" value="ALPHA/BETA HYDROLASE DOMAIN-CONTAINING PROTEIN"/>
    <property type="match status" value="1"/>
</dbReference>
<evidence type="ECO:0000259" key="1">
    <source>
        <dbReference type="Pfam" id="PF12697"/>
    </source>
</evidence>